<keyword evidence="2" id="KW-1185">Reference proteome</keyword>
<dbReference type="EMBL" id="CM023483">
    <property type="protein sequence ID" value="KAH6936419.1"/>
    <property type="molecule type" value="Genomic_DNA"/>
</dbReference>
<proteinExistence type="predicted"/>
<organism evidence="1 2">
    <name type="scientific">Hyalomma asiaticum</name>
    <name type="common">Tick</name>
    <dbReference type="NCBI Taxonomy" id="266040"/>
    <lineage>
        <taxon>Eukaryota</taxon>
        <taxon>Metazoa</taxon>
        <taxon>Ecdysozoa</taxon>
        <taxon>Arthropoda</taxon>
        <taxon>Chelicerata</taxon>
        <taxon>Arachnida</taxon>
        <taxon>Acari</taxon>
        <taxon>Parasitiformes</taxon>
        <taxon>Ixodida</taxon>
        <taxon>Ixodoidea</taxon>
        <taxon>Ixodidae</taxon>
        <taxon>Hyalomminae</taxon>
        <taxon>Hyalomma</taxon>
    </lineage>
</organism>
<gene>
    <name evidence="1" type="ORF">HPB50_017004</name>
</gene>
<dbReference type="Proteomes" id="UP000821845">
    <property type="component" value="Chromosome 3"/>
</dbReference>
<name>A0ACB7SR61_HYAAI</name>
<evidence type="ECO:0000313" key="1">
    <source>
        <dbReference type="EMBL" id="KAH6936419.1"/>
    </source>
</evidence>
<evidence type="ECO:0000313" key="2">
    <source>
        <dbReference type="Proteomes" id="UP000821845"/>
    </source>
</evidence>
<protein>
    <submittedName>
        <fullName evidence="1">Uncharacterized protein</fullName>
    </submittedName>
</protein>
<sequence>MSTAAPAWSRAATARPPRATGSGRRLSGFPSHSWSPSMRRGQPELRTAPPFGQPHMVPASKWVFGELLRECRHGAAVTFDVVLSEIGARACFKLSESLDSELFCMVSHWCRSVIKVLRFEYVVRHRDLVLAELRAGRQVHFQSFIREWMYCVWGKYPQVLTNACRIFRKRKSPDFDTGDGRNICMPYVVLHMTFAGWPLSDDTLHSPLQLFSVVQQVALTLAVAEEALEFEHRALSEEHVVVKKVHNKVLSFRLHGRVLHVNTFGVHAFLVDFCASRMTPRGEVRPLFTDLKKMPRNKFKAMGDTFVKIRNLVGEEPWLYCPKTNVACLEGLTRRLAQRFERRFAAAVHDAEKEAWCDLCFWLQEMPYCGSATELALQMLM</sequence>
<accession>A0ACB7SR61</accession>
<comment type="caution">
    <text evidence="1">The sequence shown here is derived from an EMBL/GenBank/DDBJ whole genome shotgun (WGS) entry which is preliminary data.</text>
</comment>
<reference evidence="1" key="1">
    <citation type="submission" date="2020-05" db="EMBL/GenBank/DDBJ databases">
        <title>Large-scale comparative analyses of tick genomes elucidate their genetic diversity and vector capacities.</title>
        <authorList>
            <person name="Jia N."/>
            <person name="Wang J."/>
            <person name="Shi W."/>
            <person name="Du L."/>
            <person name="Sun Y."/>
            <person name="Zhan W."/>
            <person name="Jiang J."/>
            <person name="Wang Q."/>
            <person name="Zhang B."/>
            <person name="Ji P."/>
            <person name="Sakyi L.B."/>
            <person name="Cui X."/>
            <person name="Yuan T."/>
            <person name="Jiang B."/>
            <person name="Yang W."/>
            <person name="Lam T.T.-Y."/>
            <person name="Chang Q."/>
            <person name="Ding S."/>
            <person name="Wang X."/>
            <person name="Zhu J."/>
            <person name="Ruan X."/>
            <person name="Zhao L."/>
            <person name="Wei J."/>
            <person name="Que T."/>
            <person name="Du C."/>
            <person name="Cheng J."/>
            <person name="Dai P."/>
            <person name="Han X."/>
            <person name="Huang E."/>
            <person name="Gao Y."/>
            <person name="Liu J."/>
            <person name="Shao H."/>
            <person name="Ye R."/>
            <person name="Li L."/>
            <person name="Wei W."/>
            <person name="Wang X."/>
            <person name="Wang C."/>
            <person name="Yang T."/>
            <person name="Huo Q."/>
            <person name="Li W."/>
            <person name="Guo W."/>
            <person name="Chen H."/>
            <person name="Zhou L."/>
            <person name="Ni X."/>
            <person name="Tian J."/>
            <person name="Zhou Y."/>
            <person name="Sheng Y."/>
            <person name="Liu T."/>
            <person name="Pan Y."/>
            <person name="Xia L."/>
            <person name="Li J."/>
            <person name="Zhao F."/>
            <person name="Cao W."/>
        </authorList>
    </citation>
    <scope>NUCLEOTIDE SEQUENCE</scope>
    <source>
        <strain evidence="1">Hyas-2018</strain>
    </source>
</reference>